<comment type="caution">
    <text evidence="1">The sequence shown here is derived from an EMBL/GenBank/DDBJ whole genome shotgun (WGS) entry which is preliminary data.</text>
</comment>
<evidence type="ECO:0000313" key="2">
    <source>
        <dbReference type="Proteomes" id="UP001148312"/>
    </source>
</evidence>
<dbReference type="GO" id="GO:0016301">
    <property type="term" value="F:kinase activity"/>
    <property type="evidence" value="ECO:0007669"/>
    <property type="project" value="UniProtKB-KW"/>
</dbReference>
<keyword evidence="2" id="KW-1185">Reference proteome</keyword>
<reference evidence="1" key="2">
    <citation type="journal article" date="2023" name="IMA Fungus">
        <title>Comparative genomic study of the Penicillium genus elucidates a diverse pangenome and 15 lateral gene transfer events.</title>
        <authorList>
            <person name="Petersen C."/>
            <person name="Sorensen T."/>
            <person name="Nielsen M.R."/>
            <person name="Sondergaard T.E."/>
            <person name="Sorensen J.L."/>
            <person name="Fitzpatrick D.A."/>
            <person name="Frisvad J.C."/>
            <person name="Nielsen K.L."/>
        </authorList>
    </citation>
    <scope>NUCLEOTIDE SEQUENCE</scope>
    <source>
        <strain evidence="1">IBT 30728</strain>
    </source>
</reference>
<accession>A0A9X0BNR0</accession>
<proteinExistence type="predicted"/>
<evidence type="ECO:0000313" key="1">
    <source>
        <dbReference type="EMBL" id="KAJ5477008.1"/>
    </source>
</evidence>
<sequence>MSGFFAEVYLVNNMIIRKASRSGSEEDFLLHDHPRIAECICRGRMDFIDITIRMIWYCGELFVDDDFDIRLSDFDSSHYPGYENATHFLPTYCKLPDTFEDIVHGRRDPQLVVARFSREQAADPKVQQRYENHAFHEVYRLFRGDMRLGLWKGGGGLLPQNRHSN</sequence>
<keyword evidence="1" id="KW-0808">Transferase</keyword>
<keyword evidence="1" id="KW-0418">Kinase</keyword>
<name>A0A9X0BNR0_9EURO</name>
<dbReference type="Proteomes" id="UP001148312">
    <property type="component" value="Unassembled WGS sequence"/>
</dbReference>
<gene>
    <name evidence="1" type="ORF">N7539_007152</name>
</gene>
<organism evidence="1 2">
    <name type="scientific">Penicillium diatomitis</name>
    <dbReference type="NCBI Taxonomy" id="2819901"/>
    <lineage>
        <taxon>Eukaryota</taxon>
        <taxon>Fungi</taxon>
        <taxon>Dikarya</taxon>
        <taxon>Ascomycota</taxon>
        <taxon>Pezizomycotina</taxon>
        <taxon>Eurotiomycetes</taxon>
        <taxon>Eurotiomycetidae</taxon>
        <taxon>Eurotiales</taxon>
        <taxon>Aspergillaceae</taxon>
        <taxon>Penicillium</taxon>
    </lineage>
</organism>
<dbReference type="AlphaFoldDB" id="A0A9X0BNR0"/>
<protein>
    <submittedName>
        <fullName evidence="1">Kinase-like protein</fullName>
    </submittedName>
</protein>
<reference evidence="1" key="1">
    <citation type="submission" date="2022-12" db="EMBL/GenBank/DDBJ databases">
        <authorList>
            <person name="Petersen C."/>
        </authorList>
    </citation>
    <scope>NUCLEOTIDE SEQUENCE</scope>
    <source>
        <strain evidence="1">IBT 30728</strain>
    </source>
</reference>
<dbReference type="GeneID" id="81627002"/>
<dbReference type="RefSeq" id="XP_056787552.1">
    <property type="nucleotide sequence ID" value="XM_056936753.1"/>
</dbReference>
<dbReference type="EMBL" id="JAPWDQ010000010">
    <property type="protein sequence ID" value="KAJ5477008.1"/>
    <property type="molecule type" value="Genomic_DNA"/>
</dbReference>